<dbReference type="Gene3D" id="4.10.860.20">
    <property type="entry name" value="Rabenosyn, Rab binding domain"/>
    <property type="match status" value="1"/>
</dbReference>
<evidence type="ECO:0000259" key="8">
    <source>
        <dbReference type="PROSITE" id="PS51471"/>
    </source>
</evidence>
<evidence type="ECO:0000256" key="6">
    <source>
        <dbReference type="ARBA" id="ARBA00023004"/>
    </source>
</evidence>
<feature type="binding site" evidence="7">
    <location>
        <position position="159"/>
    </location>
    <ligand>
        <name>Fe cation</name>
        <dbReference type="ChEBI" id="CHEBI:24875"/>
    </ligand>
</feature>
<evidence type="ECO:0000256" key="5">
    <source>
        <dbReference type="ARBA" id="ARBA00023002"/>
    </source>
</evidence>
<name>L0WH93_9GAMM</name>
<dbReference type="HAMAP" id="MF_00657">
    <property type="entry name" value="Hydroxyl_YbiX"/>
    <property type="match status" value="1"/>
</dbReference>
<reference evidence="9 10" key="1">
    <citation type="journal article" date="2012" name="J. Bacteriol.">
        <title>Genome Sequence of the Alkane-Degrading Bacterium Alcanivorax hongdengensis Type Strain A-11-3.</title>
        <authorList>
            <person name="Lai Q."/>
            <person name="Shao Z."/>
        </authorList>
    </citation>
    <scope>NUCLEOTIDE SEQUENCE [LARGE SCALE GENOMIC DNA]</scope>
    <source>
        <strain evidence="9 10">A-11-3</strain>
    </source>
</reference>
<dbReference type="STRING" id="1177179.A11A3_04009"/>
<organism evidence="9 10">
    <name type="scientific">Alcanivorax hongdengensis A-11-3</name>
    <dbReference type="NCBI Taxonomy" id="1177179"/>
    <lineage>
        <taxon>Bacteria</taxon>
        <taxon>Pseudomonadati</taxon>
        <taxon>Pseudomonadota</taxon>
        <taxon>Gammaproteobacteria</taxon>
        <taxon>Oceanospirillales</taxon>
        <taxon>Alcanivoracaceae</taxon>
        <taxon>Alcanivorax</taxon>
    </lineage>
</organism>
<dbReference type="AlphaFoldDB" id="L0WH93"/>
<dbReference type="PANTHER" id="PTHR41536:SF1">
    <property type="entry name" value="PKHD-TYPE HYDROXYLASE YBIX"/>
    <property type="match status" value="1"/>
</dbReference>
<protein>
    <submittedName>
        <fullName evidence="9">PKHD-type hydroxylase ybiX</fullName>
    </submittedName>
</protein>
<dbReference type="Proteomes" id="UP000010164">
    <property type="component" value="Unassembled WGS sequence"/>
</dbReference>
<dbReference type="Pfam" id="PF13640">
    <property type="entry name" value="2OG-FeII_Oxy_3"/>
    <property type="match status" value="1"/>
</dbReference>
<dbReference type="PATRIC" id="fig|1177179.3.peg.800"/>
<dbReference type="EMBL" id="AMRJ01000003">
    <property type="protein sequence ID" value="EKF75492.1"/>
    <property type="molecule type" value="Genomic_DNA"/>
</dbReference>
<feature type="binding site" evidence="7">
    <location>
        <position position="99"/>
    </location>
    <ligand>
        <name>Fe cation</name>
        <dbReference type="ChEBI" id="CHEBI:24875"/>
    </ligand>
</feature>
<dbReference type="RefSeq" id="WP_008927988.1">
    <property type="nucleotide sequence ID" value="NZ_AMRJ01000003.1"/>
</dbReference>
<dbReference type="InterPro" id="IPR005123">
    <property type="entry name" value="Oxoglu/Fe-dep_dioxygenase_dom"/>
</dbReference>
<dbReference type="SUPFAM" id="SSF51197">
    <property type="entry name" value="Clavaminate synthase-like"/>
    <property type="match status" value="1"/>
</dbReference>
<dbReference type="PANTHER" id="PTHR41536">
    <property type="entry name" value="PKHD-TYPE HYDROXYLASE YBIX"/>
    <property type="match status" value="1"/>
</dbReference>
<gene>
    <name evidence="9" type="ORF">A11A3_04009</name>
</gene>
<dbReference type="eggNOG" id="COG3128">
    <property type="taxonomic scope" value="Bacteria"/>
</dbReference>
<dbReference type="InterPro" id="IPR041097">
    <property type="entry name" value="PKHD_C"/>
</dbReference>
<keyword evidence="2 7" id="KW-0479">Metal-binding</keyword>
<proteinExistence type="inferred from homology"/>
<dbReference type="GO" id="GO:0016706">
    <property type="term" value="F:2-oxoglutarate-dependent dioxygenase activity"/>
    <property type="evidence" value="ECO:0007669"/>
    <property type="project" value="UniProtKB-UniRule"/>
</dbReference>
<dbReference type="InterPro" id="IPR023550">
    <property type="entry name" value="PKHD_hydroxylase"/>
</dbReference>
<keyword evidence="6 7" id="KW-0408">Iron</keyword>
<comment type="cofactor">
    <cofactor evidence="7">
        <name>Fe(2+)</name>
        <dbReference type="ChEBI" id="CHEBI:29033"/>
    </cofactor>
    <text evidence="7">Binds 1 Fe(2+) ion per subunit.</text>
</comment>
<dbReference type="GO" id="GO:0005506">
    <property type="term" value="F:iron ion binding"/>
    <property type="evidence" value="ECO:0007669"/>
    <property type="project" value="UniProtKB-UniRule"/>
</dbReference>
<feature type="domain" description="Fe2OG dioxygenase" evidence="8">
    <location>
        <begin position="79"/>
        <end position="178"/>
    </location>
</feature>
<keyword evidence="5 7" id="KW-0560">Oxidoreductase</keyword>
<dbReference type="GO" id="GO:0006879">
    <property type="term" value="P:intracellular iron ion homeostasis"/>
    <property type="evidence" value="ECO:0007669"/>
    <property type="project" value="TreeGrafter"/>
</dbReference>
<evidence type="ECO:0000256" key="4">
    <source>
        <dbReference type="ARBA" id="ARBA00022964"/>
    </source>
</evidence>
<evidence type="ECO:0000256" key="1">
    <source>
        <dbReference type="ARBA" id="ARBA00001961"/>
    </source>
</evidence>
<dbReference type="GO" id="GO:0006974">
    <property type="term" value="P:DNA damage response"/>
    <property type="evidence" value="ECO:0007669"/>
    <property type="project" value="TreeGrafter"/>
</dbReference>
<dbReference type="NCBIfam" id="NF003974">
    <property type="entry name" value="PRK05467.1-3"/>
    <property type="match status" value="1"/>
</dbReference>
<evidence type="ECO:0000256" key="7">
    <source>
        <dbReference type="HAMAP-Rule" id="MF_00657"/>
    </source>
</evidence>
<comment type="caution">
    <text evidence="9">The sequence shown here is derived from an EMBL/GenBank/DDBJ whole genome shotgun (WGS) entry which is preliminary data.</text>
</comment>
<dbReference type="Pfam" id="PF18331">
    <property type="entry name" value="PKHD_C"/>
    <property type="match status" value="1"/>
</dbReference>
<dbReference type="PROSITE" id="PS51471">
    <property type="entry name" value="FE2OG_OXY"/>
    <property type="match status" value="1"/>
</dbReference>
<dbReference type="Gene3D" id="2.60.120.620">
    <property type="entry name" value="q2cbj1_9rhob like domain"/>
    <property type="match status" value="1"/>
</dbReference>
<keyword evidence="10" id="KW-1185">Reference proteome</keyword>
<keyword evidence="4 7" id="KW-0223">Dioxygenase</keyword>
<sequence length="226" mass="25501">MLLHVPNVLSADQTTAIRQALENSQDWVDGRETVGAQGAQVKHNQQLADASPLRQQLAEKIQQTLMQHPVFFAAALPLRILPPRFNRYRGGGTYGMHIDGAVMRLDSQQHLRSDLSCTLFFNEPDDYDGGELVIADTYGEHEVKLPAGDLILYPASSLHEVRPVTRGERLASFFWIQSMIRDDARRRMLFEMDTSITRLTQTGADSDALLQLTGVYHNLLRQWAET</sequence>
<evidence type="ECO:0000313" key="9">
    <source>
        <dbReference type="EMBL" id="EKF75492.1"/>
    </source>
</evidence>
<dbReference type="InterPro" id="IPR044862">
    <property type="entry name" value="Pro_4_hyd_alph_FE2OG_OXY"/>
</dbReference>
<dbReference type="GO" id="GO:0031418">
    <property type="term" value="F:L-ascorbic acid binding"/>
    <property type="evidence" value="ECO:0007669"/>
    <property type="project" value="UniProtKB-KW"/>
</dbReference>
<dbReference type="InterPro" id="IPR006620">
    <property type="entry name" value="Pro_4_hyd_alph"/>
</dbReference>
<feature type="binding site" evidence="7">
    <location>
        <position position="169"/>
    </location>
    <ligand>
        <name>2-oxoglutarate</name>
        <dbReference type="ChEBI" id="CHEBI:16810"/>
    </ligand>
</feature>
<evidence type="ECO:0000313" key="10">
    <source>
        <dbReference type="Proteomes" id="UP000010164"/>
    </source>
</evidence>
<dbReference type="SMART" id="SM00702">
    <property type="entry name" value="P4Hc"/>
    <property type="match status" value="1"/>
</dbReference>
<comment type="cofactor">
    <cofactor evidence="1 7">
        <name>L-ascorbate</name>
        <dbReference type="ChEBI" id="CHEBI:38290"/>
    </cofactor>
</comment>
<dbReference type="NCBIfam" id="NF003975">
    <property type="entry name" value="PRK05467.1-4"/>
    <property type="match status" value="1"/>
</dbReference>
<dbReference type="OrthoDB" id="9812472at2"/>
<evidence type="ECO:0000256" key="2">
    <source>
        <dbReference type="ARBA" id="ARBA00022723"/>
    </source>
</evidence>
<evidence type="ECO:0000256" key="3">
    <source>
        <dbReference type="ARBA" id="ARBA00022896"/>
    </source>
</evidence>
<accession>L0WH93</accession>
<keyword evidence="3 7" id="KW-0847">Vitamin C</keyword>
<feature type="binding site" evidence="7">
    <location>
        <position position="97"/>
    </location>
    <ligand>
        <name>Fe cation</name>
        <dbReference type="ChEBI" id="CHEBI:24875"/>
    </ligand>
</feature>